<reference evidence="11" key="1">
    <citation type="journal article" date="2019" name="Int. J. Syst. Evol. Microbiol.">
        <title>The Global Catalogue of Microorganisms (GCM) 10K type strain sequencing project: providing services to taxonomists for standard genome sequencing and annotation.</title>
        <authorList>
            <consortium name="The Broad Institute Genomics Platform"/>
            <consortium name="The Broad Institute Genome Sequencing Center for Infectious Disease"/>
            <person name="Wu L."/>
            <person name="Ma J."/>
        </authorList>
    </citation>
    <scope>NUCLEOTIDE SEQUENCE [LARGE SCALE GENOMIC DNA]</scope>
    <source>
        <strain evidence="11">JCM 18959</strain>
    </source>
</reference>
<feature type="transmembrane region" description="Helical" evidence="8">
    <location>
        <begin position="148"/>
        <end position="171"/>
    </location>
</feature>
<dbReference type="PANTHER" id="PTHR23513:SF6">
    <property type="entry name" value="MAJOR FACILITATOR SUPERFAMILY ASSOCIATED DOMAIN-CONTAINING PROTEIN"/>
    <property type="match status" value="1"/>
</dbReference>
<name>A0ABP9MGV7_9MICO</name>
<dbReference type="InterPro" id="IPR010290">
    <property type="entry name" value="TM_effector"/>
</dbReference>
<evidence type="ECO:0000256" key="3">
    <source>
        <dbReference type="ARBA" id="ARBA00022475"/>
    </source>
</evidence>
<feature type="transmembrane region" description="Helical" evidence="8">
    <location>
        <begin position="270"/>
        <end position="287"/>
    </location>
</feature>
<keyword evidence="3" id="KW-1003">Cell membrane</keyword>
<feature type="transmembrane region" description="Helical" evidence="8">
    <location>
        <begin position="336"/>
        <end position="355"/>
    </location>
</feature>
<feature type="transmembrane region" description="Helical" evidence="8">
    <location>
        <begin position="427"/>
        <end position="446"/>
    </location>
</feature>
<evidence type="ECO:0000256" key="1">
    <source>
        <dbReference type="ARBA" id="ARBA00004651"/>
    </source>
</evidence>
<dbReference type="Pfam" id="PF05977">
    <property type="entry name" value="MFS_3"/>
    <property type="match status" value="1"/>
</dbReference>
<feature type="transmembrane region" description="Helical" evidence="8">
    <location>
        <begin position="57"/>
        <end position="80"/>
    </location>
</feature>
<dbReference type="InterPro" id="IPR036259">
    <property type="entry name" value="MFS_trans_sf"/>
</dbReference>
<dbReference type="RefSeq" id="WP_194414027.1">
    <property type="nucleotide sequence ID" value="NZ_BAABKZ010000002.1"/>
</dbReference>
<accession>A0ABP9MGV7</accession>
<feature type="transmembrane region" description="Helical" evidence="8">
    <location>
        <begin position="396"/>
        <end position="415"/>
    </location>
</feature>
<comment type="subcellular location">
    <subcellularLocation>
        <location evidence="1">Cell membrane</location>
        <topology evidence="1">Multi-pass membrane protein</topology>
    </subcellularLocation>
</comment>
<keyword evidence="11" id="KW-1185">Reference proteome</keyword>
<dbReference type="CDD" id="cd06173">
    <property type="entry name" value="MFS_MefA_like"/>
    <property type="match status" value="1"/>
</dbReference>
<evidence type="ECO:0000256" key="2">
    <source>
        <dbReference type="ARBA" id="ARBA00022448"/>
    </source>
</evidence>
<sequence length="459" mass="47981">MSSGPRPAAAPDPTPDPVPAAAPGGDVSLGAGTGAGPARRDRWRFLRPLAHRDFRMLFGAVVLSIFGAGMWAVVMVYTVIGAGGGPLDLSVVAASNAVGLLACAIPGGIAADRIPRRLILRVVELLNLLAISSVAIAGALGAVTIPHLAIAAFVLGAGAGFFFPAYSAILPRILPPAQLLAANGLEGAIRPALQQAAGPAAAGVLVAAVIAPAHAAWGVVAAHALALLLLMFVRPEPPTTDSEQRDAPEGVRGVLHDLREAVQFTVRTPWLLWTLLFATGWALVFIGPEEVLLPFVTRERVGEDPRLFGFLLAIYGVGGVLGSIVVSSLKLPRRYLTVMIGVWGVGSLPFAVVGITHQYWLMALCLFVVGFAFSYGQVIWGTLLQRRVPRRMLGRISSLDFFVSLALMPLSMALAGPLAEVVPIEAIFLAAGVIPLVLGVLAYLVAGMAKDEIAHPLDH</sequence>
<keyword evidence="5 8" id="KW-1133">Transmembrane helix</keyword>
<feature type="transmembrane region" description="Helical" evidence="8">
    <location>
        <begin position="307"/>
        <end position="329"/>
    </location>
</feature>
<gene>
    <name evidence="10" type="primary">tet(V)</name>
    <name evidence="10" type="ORF">GCM10025760_29390</name>
</gene>
<proteinExistence type="predicted"/>
<protein>
    <submittedName>
        <fullName evidence="10">Tetracycline efflux MFS transporter Tet(V)</fullName>
    </submittedName>
</protein>
<evidence type="ECO:0000313" key="11">
    <source>
        <dbReference type="Proteomes" id="UP001501407"/>
    </source>
</evidence>
<feature type="domain" description="Major facilitator superfamily (MFS) profile" evidence="9">
    <location>
        <begin position="53"/>
        <end position="450"/>
    </location>
</feature>
<dbReference type="InterPro" id="IPR020846">
    <property type="entry name" value="MFS_dom"/>
</dbReference>
<dbReference type="Proteomes" id="UP001501407">
    <property type="component" value="Unassembled WGS sequence"/>
</dbReference>
<dbReference type="SUPFAM" id="SSF103473">
    <property type="entry name" value="MFS general substrate transporter"/>
    <property type="match status" value="1"/>
</dbReference>
<evidence type="ECO:0000256" key="7">
    <source>
        <dbReference type="SAM" id="MobiDB-lite"/>
    </source>
</evidence>
<feature type="region of interest" description="Disordered" evidence="7">
    <location>
        <begin position="1"/>
        <end position="37"/>
    </location>
</feature>
<evidence type="ECO:0000313" key="10">
    <source>
        <dbReference type="EMBL" id="GAA5096192.1"/>
    </source>
</evidence>
<keyword evidence="4 8" id="KW-0812">Transmembrane</keyword>
<evidence type="ECO:0000256" key="4">
    <source>
        <dbReference type="ARBA" id="ARBA00022692"/>
    </source>
</evidence>
<evidence type="ECO:0000256" key="5">
    <source>
        <dbReference type="ARBA" id="ARBA00022989"/>
    </source>
</evidence>
<feature type="compositionally biased region" description="Pro residues" evidence="7">
    <location>
        <begin position="8"/>
        <end position="20"/>
    </location>
</feature>
<comment type="caution">
    <text evidence="10">The sequence shown here is derived from an EMBL/GenBank/DDBJ whole genome shotgun (WGS) entry which is preliminary data.</text>
</comment>
<keyword evidence="2" id="KW-0813">Transport</keyword>
<dbReference type="Gene3D" id="1.20.1250.20">
    <property type="entry name" value="MFS general substrate transporter like domains"/>
    <property type="match status" value="1"/>
</dbReference>
<evidence type="ECO:0000259" key="9">
    <source>
        <dbReference type="PROSITE" id="PS50850"/>
    </source>
</evidence>
<feature type="transmembrane region" description="Helical" evidence="8">
    <location>
        <begin position="118"/>
        <end position="142"/>
    </location>
</feature>
<dbReference type="PANTHER" id="PTHR23513">
    <property type="entry name" value="INTEGRAL MEMBRANE EFFLUX PROTEIN-RELATED"/>
    <property type="match status" value="1"/>
</dbReference>
<feature type="transmembrane region" description="Helical" evidence="8">
    <location>
        <begin position="92"/>
        <end position="111"/>
    </location>
</feature>
<feature type="transmembrane region" description="Helical" evidence="8">
    <location>
        <begin position="361"/>
        <end position="384"/>
    </location>
</feature>
<dbReference type="PROSITE" id="PS50850">
    <property type="entry name" value="MFS"/>
    <property type="match status" value="1"/>
</dbReference>
<organism evidence="10 11">
    <name type="scientific">Microbacterium yannicii</name>
    <dbReference type="NCBI Taxonomy" id="671622"/>
    <lineage>
        <taxon>Bacteria</taxon>
        <taxon>Bacillati</taxon>
        <taxon>Actinomycetota</taxon>
        <taxon>Actinomycetes</taxon>
        <taxon>Micrococcales</taxon>
        <taxon>Microbacteriaceae</taxon>
        <taxon>Microbacterium</taxon>
    </lineage>
</organism>
<dbReference type="EMBL" id="BAABKZ010000002">
    <property type="protein sequence ID" value="GAA5096192.1"/>
    <property type="molecule type" value="Genomic_DNA"/>
</dbReference>
<evidence type="ECO:0000256" key="6">
    <source>
        <dbReference type="ARBA" id="ARBA00023136"/>
    </source>
</evidence>
<keyword evidence="6 8" id="KW-0472">Membrane</keyword>
<evidence type="ECO:0000256" key="8">
    <source>
        <dbReference type="SAM" id="Phobius"/>
    </source>
</evidence>